<dbReference type="InParanoid" id="A0A316V409"/>
<dbReference type="AlphaFoldDB" id="A0A316V409"/>
<accession>A0A316V409</accession>
<name>A0A316V409_9BASI</name>
<dbReference type="RefSeq" id="XP_025352494.1">
    <property type="nucleotide sequence ID" value="XM_025503003.1"/>
</dbReference>
<reference evidence="2 3" key="1">
    <citation type="journal article" date="2018" name="Mol. Biol. Evol.">
        <title>Broad Genomic Sampling Reveals a Smut Pathogenic Ancestry of the Fungal Clade Ustilaginomycotina.</title>
        <authorList>
            <person name="Kijpornyongpan T."/>
            <person name="Mondo S.J."/>
            <person name="Barry K."/>
            <person name="Sandor L."/>
            <person name="Lee J."/>
            <person name="Lipzen A."/>
            <person name="Pangilinan J."/>
            <person name="LaButti K."/>
            <person name="Hainaut M."/>
            <person name="Henrissat B."/>
            <person name="Grigoriev I.V."/>
            <person name="Spatafora J.W."/>
            <person name="Aime M.C."/>
        </authorList>
    </citation>
    <scope>NUCLEOTIDE SEQUENCE [LARGE SCALE GENOMIC DNA]</scope>
    <source>
        <strain evidence="2 3">MCA 3882</strain>
    </source>
</reference>
<evidence type="ECO:0000256" key="1">
    <source>
        <dbReference type="SAM" id="MobiDB-lite"/>
    </source>
</evidence>
<dbReference type="OrthoDB" id="5328412at2759"/>
<feature type="compositionally biased region" description="Acidic residues" evidence="1">
    <location>
        <begin position="217"/>
        <end position="226"/>
    </location>
</feature>
<evidence type="ECO:0000313" key="2">
    <source>
        <dbReference type="EMBL" id="PWN32192.1"/>
    </source>
</evidence>
<dbReference type="EMBL" id="KZ819606">
    <property type="protein sequence ID" value="PWN32192.1"/>
    <property type="molecule type" value="Genomic_DNA"/>
</dbReference>
<dbReference type="GeneID" id="37024784"/>
<proteinExistence type="predicted"/>
<feature type="compositionally biased region" description="Basic residues" evidence="1">
    <location>
        <begin position="15"/>
        <end position="25"/>
    </location>
</feature>
<sequence>MMTSQANIGSSSNLRRPKRTKKQGPAKKQLDQIPVSSYSDPEEALDAGIQLEEKAERFAFGEKALKYYNLSFQVYQRALQLRNGNDADAAYNAARVLYIIATTFTLPPSSLKHLQDAIQLFANALALSVPVSAIDGSPNAFYLDVQYNLASAQSTLADQKQRIGEKDADVQALYQQAIVNLENVLQGQEIVLRRQLEQEAEDRNAEIERAPLLVPEGEQDENEDGVSIDTTSDSEGATRTEYTTSLITPASALETISSLHSTLLALLDSGVDNEVALSTFAHAANNLARAESVFISFPDGEKRSPENEWMEQVAALRFAKEEIDIAKLLRDVQGNISQDLMFYAVPILTQVTSVLEESTKNTFDMATTNGRAAQKVYLQQLEQMADRTLQLSRLTIGHIYSRTSQGANDYVQALIELAWQLCTNASKVYLSALKALDASSNASGSGNTVAVLGTAHSINPSMRRRASLYTGLSTVSILRSEVLFVSGAIDGVDENTRKTLLDNARIYARKALAEVGLTWMLQQPKTTSRYTAPHGGVDSLNVDTEAAMSLFRALIKRAVTLDGDAAQVARNELELFTENVKSIVTATDAEYAPVWLASFGLLSTTGADLRLLNEVIGEEGDSSISDEEKQIWAAVEQQLIPQQQ</sequence>
<dbReference type="Proteomes" id="UP000245771">
    <property type="component" value="Unassembled WGS sequence"/>
</dbReference>
<feature type="region of interest" description="Disordered" evidence="1">
    <location>
        <begin position="1"/>
        <end position="41"/>
    </location>
</feature>
<feature type="region of interest" description="Disordered" evidence="1">
    <location>
        <begin position="201"/>
        <end position="241"/>
    </location>
</feature>
<feature type="compositionally biased region" description="Polar residues" evidence="1">
    <location>
        <begin position="1"/>
        <end position="14"/>
    </location>
</feature>
<keyword evidence="3" id="KW-1185">Reference proteome</keyword>
<organism evidence="2 3">
    <name type="scientific">Meira miltonrushii</name>
    <dbReference type="NCBI Taxonomy" id="1280837"/>
    <lineage>
        <taxon>Eukaryota</taxon>
        <taxon>Fungi</taxon>
        <taxon>Dikarya</taxon>
        <taxon>Basidiomycota</taxon>
        <taxon>Ustilaginomycotina</taxon>
        <taxon>Exobasidiomycetes</taxon>
        <taxon>Exobasidiales</taxon>
        <taxon>Brachybasidiaceae</taxon>
        <taxon>Meira</taxon>
    </lineage>
</organism>
<evidence type="ECO:0000313" key="3">
    <source>
        <dbReference type="Proteomes" id="UP000245771"/>
    </source>
</evidence>
<protein>
    <submittedName>
        <fullName evidence="2">Uncharacterized protein</fullName>
    </submittedName>
</protein>
<feature type="compositionally biased region" description="Polar residues" evidence="1">
    <location>
        <begin position="228"/>
        <end position="241"/>
    </location>
</feature>
<gene>
    <name evidence="2" type="ORF">FA14DRAFT_85740</name>
</gene>